<reference evidence="3" key="2">
    <citation type="submission" date="2015-06" db="UniProtKB">
        <authorList>
            <consortium name="EnsemblProtists"/>
        </authorList>
    </citation>
    <scope>IDENTIFICATION</scope>
    <source>
        <strain evidence="3">Pr102</strain>
    </source>
</reference>
<feature type="signal peptide" evidence="2">
    <location>
        <begin position="1"/>
        <end position="27"/>
    </location>
</feature>
<dbReference type="AlphaFoldDB" id="H3GI28"/>
<feature type="region of interest" description="Disordered" evidence="1">
    <location>
        <begin position="77"/>
        <end position="109"/>
    </location>
</feature>
<evidence type="ECO:0000313" key="3">
    <source>
        <dbReference type="EnsemblProtists" id="Phyra75665"/>
    </source>
</evidence>
<dbReference type="EMBL" id="DS566011">
    <property type="status" value="NOT_ANNOTATED_CDS"/>
    <property type="molecule type" value="Genomic_DNA"/>
</dbReference>
<feature type="compositionally biased region" description="Polar residues" evidence="1">
    <location>
        <begin position="79"/>
        <end position="100"/>
    </location>
</feature>
<dbReference type="VEuPathDB" id="FungiDB:KRP23_10126"/>
<dbReference type="VEuPathDB" id="FungiDB:KRP22_6916"/>
<protein>
    <recommendedName>
        <fullName evidence="5">Transglutaminase elicitor</fullName>
    </recommendedName>
</protein>
<dbReference type="InterPro" id="IPR032048">
    <property type="entry name" value="TGase_elicitor"/>
</dbReference>
<dbReference type="Proteomes" id="UP000005238">
    <property type="component" value="Unassembled WGS sequence"/>
</dbReference>
<reference evidence="4" key="1">
    <citation type="journal article" date="2006" name="Science">
        <title>Phytophthora genome sequences uncover evolutionary origins and mechanisms of pathogenesis.</title>
        <authorList>
            <person name="Tyler B.M."/>
            <person name="Tripathy S."/>
            <person name="Zhang X."/>
            <person name="Dehal P."/>
            <person name="Jiang R.H."/>
            <person name="Aerts A."/>
            <person name="Arredondo F.D."/>
            <person name="Baxter L."/>
            <person name="Bensasson D."/>
            <person name="Beynon J.L."/>
            <person name="Chapman J."/>
            <person name="Damasceno C.M."/>
            <person name="Dorrance A.E."/>
            <person name="Dou D."/>
            <person name="Dickerman A.W."/>
            <person name="Dubchak I.L."/>
            <person name="Garbelotto M."/>
            <person name="Gijzen M."/>
            <person name="Gordon S.G."/>
            <person name="Govers F."/>
            <person name="Grunwald N.J."/>
            <person name="Huang W."/>
            <person name="Ivors K.L."/>
            <person name="Jones R.W."/>
            <person name="Kamoun S."/>
            <person name="Krampis K."/>
            <person name="Lamour K.H."/>
            <person name="Lee M.K."/>
            <person name="McDonald W.H."/>
            <person name="Medina M."/>
            <person name="Meijer H.J."/>
            <person name="Nordberg E.K."/>
            <person name="Maclean D.J."/>
            <person name="Ospina-Giraldo M.D."/>
            <person name="Morris P.F."/>
            <person name="Phuntumart V."/>
            <person name="Putnam N.H."/>
            <person name="Rash S."/>
            <person name="Rose J.K."/>
            <person name="Sakihama Y."/>
            <person name="Salamov A.A."/>
            <person name="Savidor A."/>
            <person name="Scheuring C.F."/>
            <person name="Smith B.M."/>
            <person name="Sobral B.W."/>
            <person name="Terry A."/>
            <person name="Torto-Alalibo T.A."/>
            <person name="Win J."/>
            <person name="Xu Z."/>
            <person name="Zhang H."/>
            <person name="Grigoriev I.V."/>
            <person name="Rokhsar D.S."/>
            <person name="Boore J.L."/>
        </authorList>
    </citation>
    <scope>NUCLEOTIDE SEQUENCE [LARGE SCALE GENOMIC DNA]</scope>
    <source>
        <strain evidence="4">Pr102</strain>
    </source>
</reference>
<dbReference type="STRING" id="164328.H3GI28"/>
<proteinExistence type="predicted"/>
<dbReference type="EnsemblProtists" id="Phyra75665">
    <property type="protein sequence ID" value="Phyra75665"/>
    <property type="gene ID" value="Phyra75665"/>
</dbReference>
<sequence>MTSPQRLVNAAALAVLAAFTALPHTTATPFEYNPYMTNECATTLLSHKSPAFGAIAPDLDEAYTIYVDFAYPVGKDNSTKQAGKTTDSNQTEQDGSPKQGTTRDRRLEASSRDLQKLEAFFETSLEMNAKNLSPNATYYVMPWPSNYWAIFQDGINYRWDAENPSASEKYATAFGLDPTDFMDKVSSFSGVLSMRSHQACTSTGDCASLKDGSECAIRSGEQQGYCIPTWFGICHAWAPAALLEPEPRCAVEKNGVTFQPMDIKALLTQVYDDGNISTVLTGARYYGSDSNSPQDQYGRYTDGSRQDLGPGYLHVALANIIGRFNSSVVMDVSGGAEVWNMPVYSYEVINQTELTPSEAGNQYYDQNTYPFNSEAQRIMFTETKVTWMVEAYEDGGLVSTGRAARSAHTETYTYLLELDNEYNILGGEWVGESNGDHPDFLWLPKNRPSMATVTEIGLSYQDVRELLDEATNCA</sequence>
<dbReference type="OMA" id="INHEWDA"/>
<dbReference type="Gene3D" id="3.30.40.240">
    <property type="entry name" value="Transglutaminase elicitor, body domain"/>
    <property type="match status" value="1"/>
</dbReference>
<dbReference type="HOGENOM" id="CLU_013767_2_0_1"/>
<dbReference type="eggNOG" id="ENOG502QWF5">
    <property type="taxonomic scope" value="Eukaryota"/>
</dbReference>
<keyword evidence="2" id="KW-0732">Signal</keyword>
<evidence type="ECO:0008006" key="5">
    <source>
        <dbReference type="Google" id="ProtNLM"/>
    </source>
</evidence>
<evidence type="ECO:0000313" key="4">
    <source>
        <dbReference type="Proteomes" id="UP000005238"/>
    </source>
</evidence>
<dbReference type="EMBL" id="DS566545">
    <property type="status" value="NOT_ANNOTATED_CDS"/>
    <property type="molecule type" value="Genomic_DNA"/>
</dbReference>
<dbReference type="EnsemblProtists" id="Phyra86236">
    <property type="protein sequence ID" value="Phyra86236"/>
    <property type="gene ID" value="Phyra86236"/>
</dbReference>
<name>H3GI28_PHYRM</name>
<accession>H3GI28</accession>
<evidence type="ECO:0000256" key="1">
    <source>
        <dbReference type="SAM" id="MobiDB-lite"/>
    </source>
</evidence>
<organism evidence="3 4">
    <name type="scientific">Phytophthora ramorum</name>
    <name type="common">Sudden oak death agent</name>
    <dbReference type="NCBI Taxonomy" id="164328"/>
    <lineage>
        <taxon>Eukaryota</taxon>
        <taxon>Sar</taxon>
        <taxon>Stramenopiles</taxon>
        <taxon>Oomycota</taxon>
        <taxon>Peronosporomycetes</taxon>
        <taxon>Peronosporales</taxon>
        <taxon>Peronosporaceae</taxon>
        <taxon>Phytophthora</taxon>
    </lineage>
</organism>
<feature type="chain" id="PRO_5010118872" description="Transglutaminase elicitor" evidence="2">
    <location>
        <begin position="28"/>
        <end position="474"/>
    </location>
</feature>
<dbReference type="VEuPathDB" id="FungiDB:KRP23_9574"/>
<evidence type="ECO:0000256" key="2">
    <source>
        <dbReference type="SAM" id="SignalP"/>
    </source>
</evidence>
<dbReference type="InParanoid" id="H3GI28"/>
<dbReference type="Pfam" id="PF16683">
    <property type="entry name" value="TGase_elicitor"/>
    <property type="match status" value="1"/>
</dbReference>
<keyword evidence="4" id="KW-1185">Reference proteome</keyword>
<dbReference type="GO" id="GO:0016755">
    <property type="term" value="F:aminoacyltransferase activity"/>
    <property type="evidence" value="ECO:0007669"/>
    <property type="project" value="InterPro"/>
</dbReference>